<sequence>MPEDSSTVVVSGSVSPASSPSSSQRSSPKTHTSPTTSESGGQKKSHVNGNIEPKSSATPVITNVNAASHRLSMQLEEDNWYARHRMGLTDDNPLTTATAAMLNLNGGDEHTQTHMGLLYDYYRQPNGDKGGSGKSLNDIWHSGNHESTVEVSTIRTAGSTGQTMHRSAHAHHLYKSQQHNQDTTCGGILRNSPDHSTASMRSHHSSPSSSDQSLNAGHHSPHSTSPGTNHAVVSSSTFSSHTKHDAEGNSVIMKQEQHTELPPIHQAAFGAYYPAQAVPYVTSLTDQTVLLQAANGEYYRAPIATASTMMDYGYGFQARVQTQFQDPSLVDHMTVERYRQAFPQSMSSHIPGMNVDLPSPDSGLGEGLASREHSNSQQQMYDSYNANNEAHNSFVTSASLMSPETSTSESPRLTPTLSNRRNSSTERTPVEKLGSVNPIVNIPKVFSNVGFRYYLESPISTSQKREEDRITYINKGQFYPITLEYIPDPDKPLKSQTVKSTIMLVFREEKTSEEEAKAWQFWHSRQHSIKQRIFDADTKNSIGLVGCIEETSHNAISVYWNPHEGPAKVNIAVQCLSTDFSNQKGVKGLPLHIQIDTHEDLRAQGKPFHRGYCQIKIFCDKGAERKTRDEERRAAKRKMAAAGRKKLDDLYHPNIERSEFYAMADLAKPPLLFTPAEDLDRLPPMELGLFYNAGNGSEPKPDDEDIRSERASSIVDNVLPPAKRIKIVPPVSERVMLYMRKESDEAYTALHLVPPTIKGLTQAIYLKYGADPNKITKIFKKNSQGSTVEMDDDMVRLYSNEDTFVINFQQNAEDDTLHVYLTELPYEPRADSSSTSLQNIPS</sequence>
<evidence type="ECO:0000313" key="10">
    <source>
        <dbReference type="Proteomes" id="UP000186922"/>
    </source>
</evidence>
<feature type="domain" description="Grh/CP2 DB" evidence="8">
    <location>
        <begin position="447"/>
        <end position="674"/>
    </location>
</feature>
<comment type="caution">
    <text evidence="9">The sequence shown here is derived from an EMBL/GenBank/DDBJ whole genome shotgun (WGS) entry which is preliminary data.</text>
</comment>
<feature type="compositionally biased region" description="Low complexity" evidence="7">
    <location>
        <begin position="195"/>
        <end position="213"/>
    </location>
</feature>
<name>A0A1D1VCR0_RAMVA</name>
<keyword evidence="10" id="KW-1185">Reference proteome</keyword>
<evidence type="ECO:0000313" key="9">
    <source>
        <dbReference type="EMBL" id="GAU99426.1"/>
    </source>
</evidence>
<organism evidence="9 10">
    <name type="scientific">Ramazzottius varieornatus</name>
    <name type="common">Water bear</name>
    <name type="synonym">Tardigrade</name>
    <dbReference type="NCBI Taxonomy" id="947166"/>
    <lineage>
        <taxon>Eukaryota</taxon>
        <taxon>Metazoa</taxon>
        <taxon>Ecdysozoa</taxon>
        <taxon>Tardigrada</taxon>
        <taxon>Eutardigrada</taxon>
        <taxon>Parachela</taxon>
        <taxon>Hypsibioidea</taxon>
        <taxon>Ramazzottiidae</taxon>
        <taxon>Ramazzottius</taxon>
    </lineage>
</organism>
<dbReference type="PANTHER" id="PTHR11037">
    <property type="entry name" value="TRANSCRIPTION FACTOR CP2"/>
    <property type="match status" value="1"/>
</dbReference>
<feature type="region of interest" description="Disordered" evidence="7">
    <location>
        <begin position="1"/>
        <end position="60"/>
    </location>
</feature>
<reference evidence="9 10" key="1">
    <citation type="journal article" date="2016" name="Nat. Commun.">
        <title>Extremotolerant tardigrade genome and improved radiotolerance of human cultured cells by tardigrade-unique protein.</title>
        <authorList>
            <person name="Hashimoto T."/>
            <person name="Horikawa D.D."/>
            <person name="Saito Y."/>
            <person name="Kuwahara H."/>
            <person name="Kozuka-Hata H."/>
            <person name="Shin-I T."/>
            <person name="Minakuchi Y."/>
            <person name="Ohishi K."/>
            <person name="Motoyama A."/>
            <person name="Aizu T."/>
            <person name="Enomoto A."/>
            <person name="Kondo K."/>
            <person name="Tanaka S."/>
            <person name="Hara Y."/>
            <person name="Koshikawa S."/>
            <person name="Sagara H."/>
            <person name="Miura T."/>
            <person name="Yokobori S."/>
            <person name="Miyagawa K."/>
            <person name="Suzuki Y."/>
            <person name="Kubo T."/>
            <person name="Oyama M."/>
            <person name="Kohara Y."/>
            <person name="Fujiyama A."/>
            <person name="Arakawa K."/>
            <person name="Katayama T."/>
            <person name="Toyoda A."/>
            <person name="Kunieda T."/>
        </authorList>
    </citation>
    <scope>NUCLEOTIDE SEQUENCE [LARGE SCALE GENOMIC DNA]</scope>
    <source>
        <strain evidence="9 10">YOKOZUNA-1</strain>
    </source>
</reference>
<dbReference type="PROSITE" id="PS51968">
    <property type="entry name" value="GRH_CP2_DB"/>
    <property type="match status" value="1"/>
</dbReference>
<dbReference type="AlphaFoldDB" id="A0A1D1VCR0"/>
<dbReference type="EMBL" id="BDGG01000005">
    <property type="protein sequence ID" value="GAU99426.1"/>
    <property type="molecule type" value="Genomic_DNA"/>
</dbReference>
<evidence type="ECO:0000256" key="2">
    <source>
        <dbReference type="ARBA" id="ARBA00023015"/>
    </source>
</evidence>
<feature type="region of interest" description="Disordered" evidence="7">
    <location>
        <begin position="398"/>
        <end position="429"/>
    </location>
</feature>
<feature type="region of interest" description="Disordered" evidence="7">
    <location>
        <begin position="358"/>
        <end position="378"/>
    </location>
</feature>
<feature type="compositionally biased region" description="Polar residues" evidence="7">
    <location>
        <begin position="222"/>
        <end position="240"/>
    </location>
</feature>
<evidence type="ECO:0000256" key="4">
    <source>
        <dbReference type="ARBA" id="ARBA00023163"/>
    </source>
</evidence>
<evidence type="ECO:0000259" key="8">
    <source>
        <dbReference type="PROSITE" id="PS51968"/>
    </source>
</evidence>
<dbReference type="InterPro" id="IPR007604">
    <property type="entry name" value="CP2"/>
</dbReference>
<dbReference type="OrthoDB" id="7680836at2759"/>
<dbReference type="GO" id="GO:0000978">
    <property type="term" value="F:RNA polymerase II cis-regulatory region sequence-specific DNA binding"/>
    <property type="evidence" value="ECO:0007669"/>
    <property type="project" value="TreeGrafter"/>
</dbReference>
<evidence type="ECO:0000256" key="1">
    <source>
        <dbReference type="ARBA" id="ARBA00004123"/>
    </source>
</evidence>
<gene>
    <name evidence="9" type="primary">RvY_10432</name>
    <name evidence="9" type="synonym">RvY_10432.1</name>
    <name evidence="9" type="ORF">RvY_10432-1</name>
</gene>
<keyword evidence="5 6" id="KW-0539">Nucleus</keyword>
<feature type="region of interest" description="Disordered" evidence="7">
    <location>
        <begin position="158"/>
        <end position="245"/>
    </location>
</feature>
<evidence type="ECO:0000256" key="5">
    <source>
        <dbReference type="ARBA" id="ARBA00023242"/>
    </source>
</evidence>
<dbReference type="InterPro" id="IPR040167">
    <property type="entry name" value="TF_CP2-like"/>
</dbReference>
<feature type="compositionally biased region" description="Low complexity" evidence="7">
    <location>
        <begin position="1"/>
        <end position="39"/>
    </location>
</feature>
<dbReference type="InterPro" id="IPR057520">
    <property type="entry name" value="GRHL1/CP2_C"/>
</dbReference>
<comment type="subcellular location">
    <subcellularLocation>
        <location evidence="1 6">Nucleus</location>
    </subcellularLocation>
</comment>
<dbReference type="Pfam" id="PF04516">
    <property type="entry name" value="CP2"/>
    <property type="match status" value="1"/>
</dbReference>
<keyword evidence="4" id="KW-0804">Transcription</keyword>
<dbReference type="GO" id="GO:0001228">
    <property type="term" value="F:DNA-binding transcription activator activity, RNA polymerase II-specific"/>
    <property type="evidence" value="ECO:0007669"/>
    <property type="project" value="TreeGrafter"/>
</dbReference>
<dbReference type="Proteomes" id="UP000186922">
    <property type="component" value="Unassembled WGS sequence"/>
</dbReference>
<feature type="compositionally biased region" description="Polar residues" evidence="7">
    <location>
        <begin position="175"/>
        <end position="184"/>
    </location>
</feature>
<dbReference type="STRING" id="947166.A0A1D1VCR0"/>
<keyword evidence="2" id="KW-0805">Transcription regulation</keyword>
<proteinExistence type="predicted"/>
<accession>A0A1D1VCR0</accession>
<evidence type="ECO:0000256" key="7">
    <source>
        <dbReference type="SAM" id="MobiDB-lite"/>
    </source>
</evidence>
<evidence type="ECO:0000256" key="3">
    <source>
        <dbReference type="ARBA" id="ARBA00023125"/>
    </source>
</evidence>
<keyword evidence="3 6" id="KW-0238">DNA-binding</keyword>
<dbReference type="PANTHER" id="PTHR11037:SF20">
    <property type="entry name" value="PROTEIN GRAINYHEAD"/>
    <property type="match status" value="1"/>
</dbReference>
<feature type="compositionally biased region" description="Polar residues" evidence="7">
    <location>
        <begin position="398"/>
        <end position="427"/>
    </location>
</feature>
<dbReference type="Pfam" id="PF25416">
    <property type="entry name" value="GRHL1_C"/>
    <property type="match status" value="1"/>
</dbReference>
<dbReference type="GO" id="GO:0005634">
    <property type="term" value="C:nucleus"/>
    <property type="evidence" value="ECO:0007669"/>
    <property type="project" value="UniProtKB-SubCell"/>
</dbReference>
<protein>
    <recommendedName>
        <fullName evidence="8">Grh/CP2 DB domain-containing protein</fullName>
    </recommendedName>
</protein>
<evidence type="ECO:0000256" key="6">
    <source>
        <dbReference type="PROSITE-ProRule" id="PRU01313"/>
    </source>
</evidence>